<evidence type="ECO:0000313" key="3">
    <source>
        <dbReference type="Proteomes" id="UP000597762"/>
    </source>
</evidence>
<dbReference type="AlphaFoldDB" id="A0A812CBC8"/>
<name>A0A812CBC8_ACAPH</name>
<accession>A0A812CBC8</accession>
<feature type="compositionally biased region" description="Polar residues" evidence="1">
    <location>
        <begin position="129"/>
        <end position="148"/>
    </location>
</feature>
<evidence type="ECO:0000313" key="2">
    <source>
        <dbReference type="EMBL" id="CAE1268808.1"/>
    </source>
</evidence>
<organism evidence="2 3">
    <name type="scientific">Acanthosepion pharaonis</name>
    <name type="common">Pharaoh cuttlefish</name>
    <name type="synonym">Sepia pharaonis</name>
    <dbReference type="NCBI Taxonomy" id="158019"/>
    <lineage>
        <taxon>Eukaryota</taxon>
        <taxon>Metazoa</taxon>
        <taxon>Spiralia</taxon>
        <taxon>Lophotrochozoa</taxon>
        <taxon>Mollusca</taxon>
        <taxon>Cephalopoda</taxon>
        <taxon>Coleoidea</taxon>
        <taxon>Decapodiformes</taxon>
        <taxon>Sepiida</taxon>
        <taxon>Sepiina</taxon>
        <taxon>Sepiidae</taxon>
        <taxon>Acanthosepion</taxon>
    </lineage>
</organism>
<keyword evidence="3" id="KW-1185">Reference proteome</keyword>
<sequence>MSICIIRCKDRRNATHRDGVNVPCKCVTEHGNYTCPSQQSTYWPDVPVGQSTDPESSGSYSKRSRRGLYPGGELGNGQKCADGDYQEIGGMPCGRDNEHKQFMNPDCHSEREDGWSEGDSRHSREGPDLNTSQHFKSPSSMTDQNPRKNIQKKSKQLTHFYHGDTNNSSSRSLHKPNIGHIPDCTAVTAGLHARTHLTTDSREFNSTGILVNSSPS</sequence>
<gene>
    <name evidence="2" type="ORF">SPHA_36265</name>
</gene>
<dbReference type="EMBL" id="CAHIKZ030001582">
    <property type="protein sequence ID" value="CAE1268808.1"/>
    <property type="molecule type" value="Genomic_DNA"/>
</dbReference>
<protein>
    <submittedName>
        <fullName evidence="2">Uncharacterized protein</fullName>
    </submittedName>
</protein>
<feature type="region of interest" description="Disordered" evidence="1">
    <location>
        <begin position="96"/>
        <end position="152"/>
    </location>
</feature>
<dbReference type="Proteomes" id="UP000597762">
    <property type="component" value="Unassembled WGS sequence"/>
</dbReference>
<comment type="caution">
    <text evidence="2">The sequence shown here is derived from an EMBL/GenBank/DDBJ whole genome shotgun (WGS) entry which is preliminary data.</text>
</comment>
<feature type="region of interest" description="Disordered" evidence="1">
    <location>
        <begin position="38"/>
        <end position="81"/>
    </location>
</feature>
<reference evidence="2" key="1">
    <citation type="submission" date="2021-01" db="EMBL/GenBank/DDBJ databases">
        <authorList>
            <person name="Li R."/>
            <person name="Bekaert M."/>
        </authorList>
    </citation>
    <scope>NUCLEOTIDE SEQUENCE</scope>
    <source>
        <strain evidence="2">Farmed</strain>
    </source>
</reference>
<feature type="compositionally biased region" description="Basic and acidic residues" evidence="1">
    <location>
        <begin position="96"/>
        <end position="127"/>
    </location>
</feature>
<evidence type="ECO:0000256" key="1">
    <source>
        <dbReference type="SAM" id="MobiDB-lite"/>
    </source>
</evidence>
<proteinExistence type="predicted"/>